<evidence type="ECO:0000313" key="2">
    <source>
        <dbReference type="EMBL" id="SDZ38525.1"/>
    </source>
</evidence>
<gene>
    <name evidence="2" type="ORF">SAMN05421736_11188</name>
</gene>
<dbReference type="AlphaFoldDB" id="A0A1H3SLQ7"/>
<proteinExistence type="predicted"/>
<dbReference type="SUPFAM" id="SSF51445">
    <property type="entry name" value="(Trans)glycosidases"/>
    <property type="match status" value="1"/>
</dbReference>
<dbReference type="OrthoDB" id="59486at2"/>
<reference evidence="3" key="1">
    <citation type="submission" date="2016-10" db="EMBL/GenBank/DDBJ databases">
        <authorList>
            <person name="Varghese N."/>
            <person name="Submissions S."/>
        </authorList>
    </citation>
    <scope>NUCLEOTIDE SEQUENCE [LARGE SCALE GENOMIC DNA]</scope>
    <source>
        <strain evidence="3">SP</strain>
    </source>
</reference>
<dbReference type="STRING" id="1503961.SAMN05421736_11188"/>
<name>A0A1H3SLQ7_9BACI</name>
<organism evidence="2 3">
    <name type="scientific">Evansella caseinilytica</name>
    <dbReference type="NCBI Taxonomy" id="1503961"/>
    <lineage>
        <taxon>Bacteria</taxon>
        <taxon>Bacillati</taxon>
        <taxon>Bacillota</taxon>
        <taxon>Bacilli</taxon>
        <taxon>Bacillales</taxon>
        <taxon>Bacillaceae</taxon>
        <taxon>Evansella</taxon>
    </lineage>
</organism>
<accession>A0A1H3SLQ7</accession>
<dbReference type="Proteomes" id="UP000198935">
    <property type="component" value="Unassembled WGS sequence"/>
</dbReference>
<dbReference type="PANTHER" id="PTHR37836:SF3">
    <property type="entry name" value="ENDOGLUCANASE"/>
    <property type="match status" value="1"/>
</dbReference>
<dbReference type="Pfam" id="PF13204">
    <property type="entry name" value="Apiosidase"/>
    <property type="match status" value="1"/>
</dbReference>
<evidence type="ECO:0000259" key="1">
    <source>
        <dbReference type="Pfam" id="PF13204"/>
    </source>
</evidence>
<keyword evidence="3" id="KW-1185">Reference proteome</keyword>
<protein>
    <recommendedName>
        <fullName evidence="1">Apiosidase-like catalytic domain-containing protein</fullName>
    </recommendedName>
</protein>
<dbReference type="PANTHER" id="PTHR37836">
    <property type="entry name" value="LMO1036 PROTEIN"/>
    <property type="match status" value="1"/>
</dbReference>
<dbReference type="InterPro" id="IPR025277">
    <property type="entry name" value="Apiosidase-like_cat_dom"/>
</dbReference>
<feature type="domain" description="Apiosidase-like catalytic" evidence="1">
    <location>
        <begin position="7"/>
        <end position="339"/>
    </location>
</feature>
<dbReference type="InterPro" id="IPR017853">
    <property type="entry name" value="GH"/>
</dbReference>
<dbReference type="EMBL" id="FNPI01000011">
    <property type="protein sequence ID" value="SDZ38525.1"/>
    <property type="molecule type" value="Genomic_DNA"/>
</dbReference>
<sequence>MPMLKVSKNRRHLETSSGETFFYLADTVWSAFTNISFDEWEVYLNYRKRQGFNVLQINLLQQWDASGTELNIKPFACKEDGSFQFYSRNNEYFERAEKMIELAVNKGFVPALVLLWSNYVPDTWASNIDDKNNMPLELVEEYVKYVDSKFSKYDPIYLVSGDTDFPTARSIDYYRLALNTIKQLSPHCLAAFHIRGRLMDIPEEFSNSDQVDFYMFQSGHNSEFQYMSYKLAEEFYNKPVKKPAINSEPCYEQMGYSRMKYGRYNRFDVRKAAWQSLLSGAGAGVTYGAHGIWSWHKEGKDFGLLGEAFDKPFDWRKAITFEGAWDYSFAKKIVELYKLYDLKPLDIVLKDTKEIRLAVSEQSANVAIYVPVNTVITLDQLFANYHFMVIDLENRRFADAAIMVEEGKTVIDMHLFEADVLIIGEKRA</sequence>
<evidence type="ECO:0000313" key="3">
    <source>
        <dbReference type="Proteomes" id="UP000198935"/>
    </source>
</evidence>
<dbReference type="Gene3D" id="3.20.20.80">
    <property type="entry name" value="Glycosidases"/>
    <property type="match status" value="1"/>
</dbReference>